<dbReference type="RefSeq" id="WP_096806966.1">
    <property type="nucleotide sequence ID" value="NZ_CP022196.1"/>
</dbReference>
<keyword evidence="1" id="KW-0732">Signal</keyword>
<dbReference type="PANTHER" id="PTHR10827:SF52">
    <property type="entry name" value="IP16409P"/>
    <property type="match status" value="1"/>
</dbReference>
<evidence type="ECO:0000313" key="3">
    <source>
        <dbReference type="EMBL" id="ATG49476.1"/>
    </source>
</evidence>
<accession>A0A291GHG8</accession>
<dbReference type="OrthoDB" id="5470953at2"/>
<dbReference type="Proteomes" id="UP000217935">
    <property type="component" value="Chromosome"/>
</dbReference>
<dbReference type="PROSITE" id="PS00018">
    <property type="entry name" value="EF_HAND_1"/>
    <property type="match status" value="2"/>
</dbReference>
<gene>
    <name evidence="3" type="ORF">CEW89_18965</name>
</gene>
<dbReference type="STRING" id="1758178.GCA_001550095_02506"/>
<dbReference type="SUPFAM" id="SSF47473">
    <property type="entry name" value="EF-hand"/>
    <property type="match status" value="1"/>
</dbReference>
<dbReference type="Gene3D" id="1.10.238.10">
    <property type="entry name" value="EF-hand"/>
    <property type="match status" value="1"/>
</dbReference>
<sequence length="135" mass="14324">MRIRSLTALAALGLTCGLTTPAFAATNVLSYDSNGDGQISREEFQNLQKATFKSLDSDGNGSVTLAEIQALPAAQGRNVDGTRLMARDSNGDGMVTEAEYLSKADGFDRADRNNDGVLAGNEISRVNKFLSKASF</sequence>
<dbReference type="PROSITE" id="PS50222">
    <property type="entry name" value="EF_HAND_2"/>
    <property type="match status" value="1"/>
</dbReference>
<dbReference type="AlphaFoldDB" id="A0A291GHG8"/>
<feature type="domain" description="EF-hand" evidence="2">
    <location>
        <begin position="43"/>
        <end position="78"/>
    </location>
</feature>
<evidence type="ECO:0000313" key="4">
    <source>
        <dbReference type="Proteomes" id="UP000217935"/>
    </source>
</evidence>
<dbReference type="InterPro" id="IPR018247">
    <property type="entry name" value="EF_Hand_1_Ca_BS"/>
</dbReference>
<dbReference type="InterPro" id="IPR002048">
    <property type="entry name" value="EF_hand_dom"/>
</dbReference>
<feature type="signal peptide" evidence="1">
    <location>
        <begin position="1"/>
        <end position="24"/>
    </location>
</feature>
<evidence type="ECO:0000259" key="2">
    <source>
        <dbReference type="PROSITE" id="PS50222"/>
    </source>
</evidence>
<reference evidence="3 4" key="1">
    <citation type="submission" date="2017-06" db="EMBL/GenBank/DDBJ databases">
        <title>Celeribacter sp. TSPH2 complete genome sequence.</title>
        <authorList>
            <person name="Woo J.-H."/>
            <person name="Kim H.-S."/>
        </authorList>
    </citation>
    <scope>NUCLEOTIDE SEQUENCE [LARGE SCALE GENOMIC DNA]</scope>
    <source>
        <strain evidence="3 4">TSPH2</strain>
    </source>
</reference>
<protein>
    <recommendedName>
        <fullName evidence="2">EF-hand domain-containing protein</fullName>
    </recommendedName>
</protein>
<feature type="chain" id="PRO_5011996341" description="EF-hand domain-containing protein" evidence="1">
    <location>
        <begin position="25"/>
        <end position="135"/>
    </location>
</feature>
<dbReference type="PANTHER" id="PTHR10827">
    <property type="entry name" value="RETICULOCALBIN"/>
    <property type="match status" value="1"/>
</dbReference>
<keyword evidence="4" id="KW-1185">Reference proteome</keyword>
<dbReference type="KEGG" id="ceh:CEW89_18965"/>
<name>A0A291GHG8_9RHOB</name>
<proteinExistence type="predicted"/>
<organism evidence="3 4">
    <name type="scientific">Celeribacter ethanolicus</name>
    <dbReference type="NCBI Taxonomy" id="1758178"/>
    <lineage>
        <taxon>Bacteria</taxon>
        <taxon>Pseudomonadati</taxon>
        <taxon>Pseudomonadota</taxon>
        <taxon>Alphaproteobacteria</taxon>
        <taxon>Rhodobacterales</taxon>
        <taxon>Roseobacteraceae</taxon>
        <taxon>Celeribacter</taxon>
    </lineage>
</organism>
<dbReference type="EMBL" id="CP022196">
    <property type="protein sequence ID" value="ATG49476.1"/>
    <property type="molecule type" value="Genomic_DNA"/>
</dbReference>
<dbReference type="GO" id="GO:0005509">
    <property type="term" value="F:calcium ion binding"/>
    <property type="evidence" value="ECO:0007669"/>
    <property type="project" value="InterPro"/>
</dbReference>
<dbReference type="Pfam" id="PF13202">
    <property type="entry name" value="EF-hand_5"/>
    <property type="match status" value="2"/>
</dbReference>
<dbReference type="InterPro" id="IPR011992">
    <property type="entry name" value="EF-hand-dom_pair"/>
</dbReference>
<evidence type="ECO:0000256" key="1">
    <source>
        <dbReference type="SAM" id="SignalP"/>
    </source>
</evidence>